<dbReference type="PANTHER" id="PTHR11802">
    <property type="entry name" value="SERINE PROTEASE FAMILY S10 SERINE CARBOXYPEPTIDASE"/>
    <property type="match status" value="1"/>
</dbReference>
<reference evidence="7 8" key="1">
    <citation type="journal article" date="2024" name="J Genomics">
        <title>Draft genome sequencing and assembly of Favolaschia claudopus CIRM-BRFM 2984 isolated from oak limbs.</title>
        <authorList>
            <person name="Navarro D."/>
            <person name="Drula E."/>
            <person name="Chaduli D."/>
            <person name="Cazenave R."/>
            <person name="Ahrendt S."/>
            <person name="Wang J."/>
            <person name="Lipzen A."/>
            <person name="Daum C."/>
            <person name="Barry K."/>
            <person name="Grigoriev I.V."/>
            <person name="Favel A."/>
            <person name="Rosso M.N."/>
            <person name="Martin F."/>
        </authorList>
    </citation>
    <scope>NUCLEOTIDE SEQUENCE [LARGE SCALE GENOMIC DNA]</scope>
    <source>
        <strain evidence="7 8">CIRM-BRFM 2984</strain>
    </source>
</reference>
<dbReference type="GO" id="GO:0006508">
    <property type="term" value="P:proteolysis"/>
    <property type="evidence" value="ECO:0007669"/>
    <property type="project" value="UniProtKB-KW"/>
</dbReference>
<dbReference type="GO" id="GO:0004185">
    <property type="term" value="F:serine-type carboxypeptidase activity"/>
    <property type="evidence" value="ECO:0007669"/>
    <property type="project" value="UniProtKB-UniRule"/>
</dbReference>
<organism evidence="7 8">
    <name type="scientific">Favolaschia claudopus</name>
    <dbReference type="NCBI Taxonomy" id="2862362"/>
    <lineage>
        <taxon>Eukaryota</taxon>
        <taxon>Fungi</taxon>
        <taxon>Dikarya</taxon>
        <taxon>Basidiomycota</taxon>
        <taxon>Agaricomycotina</taxon>
        <taxon>Agaricomycetes</taxon>
        <taxon>Agaricomycetidae</taxon>
        <taxon>Agaricales</taxon>
        <taxon>Marasmiineae</taxon>
        <taxon>Mycenaceae</taxon>
        <taxon>Favolaschia</taxon>
    </lineage>
</organism>
<keyword evidence="5" id="KW-0325">Glycoprotein</keyword>
<evidence type="ECO:0000256" key="2">
    <source>
        <dbReference type="ARBA" id="ARBA00022645"/>
    </source>
</evidence>
<evidence type="ECO:0000256" key="4">
    <source>
        <dbReference type="ARBA" id="ARBA00022801"/>
    </source>
</evidence>
<dbReference type="PANTHER" id="PTHR11802:SF64">
    <property type="entry name" value="CARBOXYPEPTIDASE"/>
    <property type="match status" value="1"/>
</dbReference>
<dbReference type="InterPro" id="IPR018202">
    <property type="entry name" value="Ser_caboxypep_ser_AS"/>
</dbReference>
<comment type="similarity">
    <text evidence="1 6">Belongs to the peptidase S10 family.</text>
</comment>
<evidence type="ECO:0000256" key="5">
    <source>
        <dbReference type="ARBA" id="ARBA00023180"/>
    </source>
</evidence>
<sequence>MHYLPPAERQEQLISKIFSLRFLSVPPCGPPAYLASLDWSLPFSIRLKLLCFAYSRDGTRTILTRPLPAAHLGLCRMHFLPFLFVGAIIAGATMIPSSKNNGPTIHEFASPVTYSSLRYVNNSGICETTPGVHTMSGYVDTSTTVHTWFWFFAARHDPQSAPIHVVTTELNPHTWNTVSNMIYIDQPTGTGFSYGTDTINSTYAAAPAIWRVLQTLFSSPEFSAYQSREFILATESYGGHYGPKFAQYFEVQNNLIAGGKLNGIQINLVALMINNGWIDPLIQYQAYVTFAQNAPGYGPLVNQSTVKRMNDSYYNSKGCLAQQRACYNAGNSGSSNGICSDADDICASLFLDAVGNRDPYDLRQNSSEAFPPEAIGAISSNYSECPYPPQELFSRTSDDARTLLPQLGNVLVWAGDTDIICNWVGNQAVVLAMQWSGKAELNATPLTNITLSGKTIAAVQNVKKFSFARVYAAGHEGVSLTYFQPAFQPAAALAIFKQIIAGQPLHSV</sequence>
<evidence type="ECO:0000313" key="7">
    <source>
        <dbReference type="EMBL" id="KAK6984080.1"/>
    </source>
</evidence>
<dbReference type="InterPro" id="IPR001563">
    <property type="entry name" value="Peptidase_S10"/>
</dbReference>
<dbReference type="PROSITE" id="PS00131">
    <property type="entry name" value="CARBOXYPEPT_SER_SER"/>
    <property type="match status" value="1"/>
</dbReference>
<keyword evidence="2 6" id="KW-0121">Carboxypeptidase</keyword>
<keyword evidence="4 6" id="KW-0378">Hydrolase</keyword>
<dbReference type="InterPro" id="IPR029058">
    <property type="entry name" value="AB_hydrolase_fold"/>
</dbReference>
<keyword evidence="8" id="KW-1185">Reference proteome</keyword>
<dbReference type="SUPFAM" id="SSF53474">
    <property type="entry name" value="alpha/beta-Hydrolases"/>
    <property type="match status" value="1"/>
</dbReference>
<dbReference type="Pfam" id="PF00450">
    <property type="entry name" value="Peptidase_S10"/>
    <property type="match status" value="1"/>
</dbReference>
<accession>A0AAV9ZI64</accession>
<evidence type="ECO:0000256" key="6">
    <source>
        <dbReference type="RuleBase" id="RU361156"/>
    </source>
</evidence>
<evidence type="ECO:0000256" key="3">
    <source>
        <dbReference type="ARBA" id="ARBA00022670"/>
    </source>
</evidence>
<evidence type="ECO:0000256" key="1">
    <source>
        <dbReference type="ARBA" id="ARBA00009431"/>
    </source>
</evidence>
<dbReference type="Gene3D" id="3.40.50.1820">
    <property type="entry name" value="alpha/beta hydrolase"/>
    <property type="match status" value="2"/>
</dbReference>
<dbReference type="PRINTS" id="PR00724">
    <property type="entry name" value="CRBOXYPTASEC"/>
</dbReference>
<gene>
    <name evidence="7" type="ORF">R3P38DRAFT_3109025</name>
</gene>
<dbReference type="EMBL" id="JAWWNJ010000143">
    <property type="protein sequence ID" value="KAK6984080.1"/>
    <property type="molecule type" value="Genomic_DNA"/>
</dbReference>
<dbReference type="EC" id="3.4.16.-" evidence="6"/>
<proteinExistence type="inferred from homology"/>
<keyword evidence="3 6" id="KW-0645">Protease</keyword>
<evidence type="ECO:0000313" key="8">
    <source>
        <dbReference type="Proteomes" id="UP001362999"/>
    </source>
</evidence>
<comment type="caution">
    <text evidence="7">The sequence shown here is derived from an EMBL/GenBank/DDBJ whole genome shotgun (WGS) entry which is preliminary data.</text>
</comment>
<name>A0AAV9ZI64_9AGAR</name>
<dbReference type="AlphaFoldDB" id="A0AAV9ZI64"/>
<dbReference type="Gene3D" id="1.10.287.410">
    <property type="match status" value="1"/>
</dbReference>
<dbReference type="GO" id="GO:0000324">
    <property type="term" value="C:fungal-type vacuole"/>
    <property type="evidence" value="ECO:0007669"/>
    <property type="project" value="TreeGrafter"/>
</dbReference>
<protein>
    <recommendedName>
        <fullName evidence="6">Carboxypeptidase</fullName>
        <ecNumber evidence="6">3.4.16.-</ecNumber>
    </recommendedName>
</protein>
<dbReference type="Proteomes" id="UP001362999">
    <property type="component" value="Unassembled WGS sequence"/>
</dbReference>